<feature type="chain" id="PRO_5040428328" evidence="1">
    <location>
        <begin position="19"/>
        <end position="87"/>
    </location>
</feature>
<evidence type="ECO:0000313" key="2">
    <source>
        <dbReference type="EMBL" id="KAF9151450.1"/>
    </source>
</evidence>
<feature type="signal peptide" evidence="1">
    <location>
        <begin position="1"/>
        <end position="18"/>
    </location>
</feature>
<dbReference type="AlphaFoldDB" id="A0A9P5RZG3"/>
<reference evidence="2" key="1">
    <citation type="journal article" date="2020" name="Fungal Divers.">
        <title>Resolving the Mortierellaceae phylogeny through synthesis of multi-gene phylogenetics and phylogenomics.</title>
        <authorList>
            <person name="Vandepol N."/>
            <person name="Liber J."/>
            <person name="Desiro A."/>
            <person name="Na H."/>
            <person name="Kennedy M."/>
            <person name="Barry K."/>
            <person name="Grigoriev I.V."/>
            <person name="Miller A.N."/>
            <person name="O'Donnell K."/>
            <person name="Stajich J.E."/>
            <person name="Bonito G."/>
        </authorList>
    </citation>
    <scope>NUCLEOTIDE SEQUENCE</scope>
    <source>
        <strain evidence="2">NRRL 6426</strain>
    </source>
</reference>
<proteinExistence type="predicted"/>
<dbReference type="EMBL" id="JAAAUQ010000321">
    <property type="protein sequence ID" value="KAF9151450.1"/>
    <property type="molecule type" value="Genomic_DNA"/>
</dbReference>
<keyword evidence="1" id="KW-0732">Signal</keyword>
<gene>
    <name evidence="2" type="ORF">BG015_006666</name>
</gene>
<name>A0A9P5RZG3_9FUNG</name>
<organism evidence="2 3">
    <name type="scientific">Linnemannia schmuckeri</name>
    <dbReference type="NCBI Taxonomy" id="64567"/>
    <lineage>
        <taxon>Eukaryota</taxon>
        <taxon>Fungi</taxon>
        <taxon>Fungi incertae sedis</taxon>
        <taxon>Mucoromycota</taxon>
        <taxon>Mortierellomycotina</taxon>
        <taxon>Mortierellomycetes</taxon>
        <taxon>Mortierellales</taxon>
        <taxon>Mortierellaceae</taxon>
        <taxon>Linnemannia</taxon>
    </lineage>
</organism>
<dbReference type="OrthoDB" id="2405250at2759"/>
<protein>
    <submittedName>
        <fullName evidence="2">Uncharacterized protein</fullName>
    </submittedName>
</protein>
<evidence type="ECO:0000313" key="3">
    <source>
        <dbReference type="Proteomes" id="UP000748756"/>
    </source>
</evidence>
<dbReference type="Proteomes" id="UP000748756">
    <property type="component" value="Unassembled WGS sequence"/>
</dbReference>
<keyword evidence="3" id="KW-1185">Reference proteome</keyword>
<evidence type="ECO:0000256" key="1">
    <source>
        <dbReference type="SAM" id="SignalP"/>
    </source>
</evidence>
<comment type="caution">
    <text evidence="2">The sequence shown here is derived from an EMBL/GenBank/DDBJ whole genome shotgun (WGS) entry which is preliminary data.</text>
</comment>
<sequence>MHFKSTIIAALLIGLSLAAPCNNLFAITTTLDKQFAHAMSKSRYSCTAAQAAVIAKPVSRPPLNIILNVIWPIAFAQHEELTKRIAA</sequence>
<accession>A0A9P5RZG3</accession>